<evidence type="ECO:0000256" key="1">
    <source>
        <dbReference type="SAM" id="SignalP"/>
    </source>
</evidence>
<reference evidence="3" key="1">
    <citation type="journal article" date="2019" name="Int. J. Syst. Evol. Microbiol.">
        <title>The Global Catalogue of Microorganisms (GCM) 10K type strain sequencing project: providing services to taxonomists for standard genome sequencing and annotation.</title>
        <authorList>
            <consortium name="The Broad Institute Genomics Platform"/>
            <consortium name="The Broad Institute Genome Sequencing Center for Infectious Disease"/>
            <person name="Wu L."/>
            <person name="Ma J."/>
        </authorList>
    </citation>
    <scope>NUCLEOTIDE SEQUENCE [LARGE SCALE GENOMIC DNA]</scope>
    <source>
        <strain evidence="3">JCM 10083</strain>
    </source>
</reference>
<feature type="signal peptide" evidence="1">
    <location>
        <begin position="1"/>
        <end position="29"/>
    </location>
</feature>
<sequence>MKATLIRRVTAVAALVAVGLLSTGTTTNAAVLDDAPLRTDVIQVAAGTDGTPTVTPQASNESTEAEAAGALVTVSPSAEYTEDPLGIGRVAWTQRCPASRFCTTQVGSGNQNIGFQFYRCTEYALTNWGVNGDRNSLVYNNQNVTVKYLNQRHAEIQSTPPGYFEIIDFKPVWYISLCN</sequence>
<organism evidence="2 3">
    <name type="scientific">Streptosporangium amethystogenes subsp. fukuiense</name>
    <dbReference type="NCBI Taxonomy" id="698418"/>
    <lineage>
        <taxon>Bacteria</taxon>
        <taxon>Bacillati</taxon>
        <taxon>Actinomycetota</taxon>
        <taxon>Actinomycetes</taxon>
        <taxon>Streptosporangiales</taxon>
        <taxon>Streptosporangiaceae</taxon>
        <taxon>Streptosporangium</taxon>
    </lineage>
</organism>
<name>A0ABW2T233_9ACTN</name>
<evidence type="ECO:0000313" key="2">
    <source>
        <dbReference type="EMBL" id="MFC7602708.1"/>
    </source>
</evidence>
<keyword evidence="3" id="KW-1185">Reference proteome</keyword>
<dbReference type="EMBL" id="JBHTEE010000001">
    <property type="protein sequence ID" value="MFC7602708.1"/>
    <property type="molecule type" value="Genomic_DNA"/>
</dbReference>
<gene>
    <name evidence="2" type="ORF">ACFQVD_21640</name>
</gene>
<evidence type="ECO:0000313" key="3">
    <source>
        <dbReference type="Proteomes" id="UP001596514"/>
    </source>
</evidence>
<feature type="chain" id="PRO_5046911726" description="Secreted protein" evidence="1">
    <location>
        <begin position="30"/>
        <end position="179"/>
    </location>
</feature>
<dbReference type="RefSeq" id="WP_343965489.1">
    <property type="nucleotide sequence ID" value="NZ_BAAAGK010000033.1"/>
</dbReference>
<accession>A0ABW2T233</accession>
<keyword evidence="1" id="KW-0732">Signal</keyword>
<protein>
    <recommendedName>
        <fullName evidence="4">Secreted protein</fullName>
    </recommendedName>
</protein>
<proteinExistence type="predicted"/>
<evidence type="ECO:0008006" key="4">
    <source>
        <dbReference type="Google" id="ProtNLM"/>
    </source>
</evidence>
<dbReference type="Proteomes" id="UP001596514">
    <property type="component" value="Unassembled WGS sequence"/>
</dbReference>
<comment type="caution">
    <text evidence="2">The sequence shown here is derived from an EMBL/GenBank/DDBJ whole genome shotgun (WGS) entry which is preliminary data.</text>
</comment>